<dbReference type="PANTHER" id="PTHR10587:SF125">
    <property type="entry name" value="POLYSACCHARIDE DEACETYLASE YHEN-RELATED"/>
    <property type="match status" value="1"/>
</dbReference>
<dbReference type="CDD" id="cd10944">
    <property type="entry name" value="CE4_SmPgdA_like"/>
    <property type="match status" value="1"/>
</dbReference>
<dbReference type="Proteomes" id="UP000070427">
    <property type="component" value="Unassembled WGS sequence"/>
</dbReference>
<comment type="caution">
    <text evidence="2">The sequence shown here is derived from an EMBL/GenBank/DDBJ whole genome shotgun (WGS) entry which is preliminary data.</text>
</comment>
<dbReference type="InterPro" id="IPR050248">
    <property type="entry name" value="Polysacc_deacetylase_ArnD"/>
</dbReference>
<evidence type="ECO:0000313" key="2">
    <source>
        <dbReference type="EMBL" id="KXG77522.1"/>
    </source>
</evidence>
<dbReference type="AlphaFoldDB" id="A0A140LAE7"/>
<dbReference type="GO" id="GO:0016810">
    <property type="term" value="F:hydrolase activity, acting on carbon-nitrogen (but not peptide) bonds"/>
    <property type="evidence" value="ECO:0007669"/>
    <property type="project" value="InterPro"/>
</dbReference>
<dbReference type="Gene3D" id="3.20.20.370">
    <property type="entry name" value="Glycoside hydrolase/deacetylase"/>
    <property type="match status" value="1"/>
</dbReference>
<name>A0A140LAE7_9FIRM</name>
<protein>
    <submittedName>
        <fullName evidence="2">Peptidoglycan-N-acetylglucosamine deacetylase</fullName>
        <ecNumber evidence="2">3.5.1.104</ecNumber>
    </submittedName>
</protein>
<reference evidence="2 3" key="1">
    <citation type="submission" date="2015-12" db="EMBL/GenBank/DDBJ databases">
        <title>Draft genome sequnece of Fervidicola ferrireducens strain Y170.</title>
        <authorList>
            <person name="Patel B.K."/>
        </authorList>
    </citation>
    <scope>NUCLEOTIDE SEQUENCE [LARGE SCALE GENOMIC DNA]</scope>
    <source>
        <strain evidence="2 3">Y170</strain>
    </source>
</reference>
<accession>A0A140LAE7</accession>
<evidence type="ECO:0000259" key="1">
    <source>
        <dbReference type="PROSITE" id="PS51677"/>
    </source>
</evidence>
<dbReference type="InterPro" id="IPR011330">
    <property type="entry name" value="Glyco_hydro/deAcase_b/a-brl"/>
</dbReference>
<dbReference type="Pfam" id="PF01522">
    <property type="entry name" value="Polysacc_deac_1"/>
    <property type="match status" value="1"/>
</dbReference>
<evidence type="ECO:0000313" key="3">
    <source>
        <dbReference type="Proteomes" id="UP000070427"/>
    </source>
</evidence>
<dbReference type="PATRIC" id="fig|520764.3.peg.1110"/>
<dbReference type="GO" id="GO:0005975">
    <property type="term" value="P:carbohydrate metabolic process"/>
    <property type="evidence" value="ECO:0007669"/>
    <property type="project" value="InterPro"/>
</dbReference>
<dbReference type="EMBL" id="LOED01000010">
    <property type="protein sequence ID" value="KXG77522.1"/>
    <property type="molecule type" value="Genomic_DNA"/>
</dbReference>
<feature type="domain" description="NodB homology" evidence="1">
    <location>
        <begin position="94"/>
        <end position="289"/>
    </location>
</feature>
<keyword evidence="3" id="KW-1185">Reference proteome</keyword>
<organism evidence="2 3">
    <name type="scientific">Fervidicola ferrireducens</name>
    <dbReference type="NCBI Taxonomy" id="520764"/>
    <lineage>
        <taxon>Bacteria</taxon>
        <taxon>Bacillati</taxon>
        <taxon>Bacillota</taxon>
        <taxon>Clostridia</taxon>
        <taxon>Thermosediminibacterales</taxon>
        <taxon>Thermosediminibacteraceae</taxon>
        <taxon>Fervidicola</taxon>
    </lineage>
</organism>
<dbReference type="InterPro" id="IPR002509">
    <property type="entry name" value="NODB_dom"/>
</dbReference>
<gene>
    <name evidence="2" type="primary">pgdA_1</name>
    <name evidence="2" type="ORF">AN618_10740</name>
</gene>
<proteinExistence type="predicted"/>
<keyword evidence="2" id="KW-0378">Hydrolase</keyword>
<dbReference type="PANTHER" id="PTHR10587">
    <property type="entry name" value="GLYCOSYL TRANSFERASE-RELATED"/>
    <property type="match status" value="1"/>
</dbReference>
<dbReference type="FunCoup" id="A0A140LAE7">
    <property type="interactions" value="13"/>
</dbReference>
<sequence>MMGRGDNRGLLLLFVLTAIFGLVFGTALAFYTNGHLSQVEKEVYGSEPGGGEVVPGGENLYRGNGDYTGELNNLLAKRLLGKKVSPVGGVKKGKVAYLTFDDGPSSNTPEILEILRQYNVKATFFVNGWKKKNFEQMLRMIHEEGHALGNHTYSHRYEIIYSSVENFMADLKKQEEMIYEATGVRPKIIRFPGGSDNLVSRRFGGKDIMEKIAERLKKEGYVYIDWNASAGDALKPPLSKAQMMEAVRRTTKGKNPVVLLMHDLDSKRSTLEILPWIIEYLKGEGYEFGTIRDGIDGLKRVNRTNFWKKGGK</sequence>
<dbReference type="PROSITE" id="PS51677">
    <property type="entry name" value="NODB"/>
    <property type="match status" value="1"/>
</dbReference>
<dbReference type="EC" id="3.5.1.104" evidence="2"/>
<dbReference type="STRING" id="520764.AN618_10740"/>
<dbReference type="SUPFAM" id="SSF88713">
    <property type="entry name" value="Glycoside hydrolase/deacetylase"/>
    <property type="match status" value="1"/>
</dbReference>
<dbReference type="InParanoid" id="A0A140LAE7"/>